<sequence>MTSRRIAQNAVLLASLQLLRAEALQAEGRAGEADALRLDSPR</sequence>
<accession>F7ZGY7</accession>
<dbReference type="AlphaFoldDB" id="F7ZGY7"/>
<evidence type="ECO:0000313" key="2">
    <source>
        <dbReference type="Proteomes" id="UP000001353"/>
    </source>
</evidence>
<dbReference type="KEGG" id="rli:RLO149_c016450"/>
<dbReference type="Proteomes" id="UP000001353">
    <property type="component" value="Chromosome"/>
</dbReference>
<proteinExistence type="predicted"/>
<name>F7ZGY7_ROSLO</name>
<gene>
    <name evidence="1" type="ordered locus">RLO149_c016450</name>
</gene>
<protein>
    <submittedName>
        <fullName evidence="1">Uncharacterized protein</fullName>
    </submittedName>
</protein>
<evidence type="ECO:0000313" key="1">
    <source>
        <dbReference type="EMBL" id="AEI93638.1"/>
    </source>
</evidence>
<dbReference type="STRING" id="391595.RLO149_c016450"/>
<reference evidence="1 2" key="1">
    <citation type="journal article" date="2011" name="BMC Genomics">
        <title>Comparative genome analysis and genome-guided physiological analysis of Roseobacter litoralis.</title>
        <authorList>
            <person name="Kalhoefer D."/>
            <person name="Thole S."/>
            <person name="Voget S."/>
            <person name="Lehmann R."/>
            <person name="Liesegang H."/>
            <person name="Wollher A."/>
            <person name="Daniel R."/>
            <person name="Simon M."/>
            <person name="Brinkhoff T."/>
        </authorList>
    </citation>
    <scope>NUCLEOTIDE SEQUENCE [LARGE SCALE GENOMIC DNA]</scope>
    <source>
        <strain evidence="2">ATCC 49566 / DSM 6996 / JCM 21268 / NBRC 15278 / OCh 149</strain>
    </source>
</reference>
<dbReference type="EMBL" id="CP002623">
    <property type="protein sequence ID" value="AEI93638.1"/>
    <property type="molecule type" value="Genomic_DNA"/>
</dbReference>
<organism evidence="1 2">
    <name type="scientific">Roseobacter litoralis (strain ATCC 49566 / DSM 6996 / JCM 21268 / NBRC 15278 / OCh 149)</name>
    <dbReference type="NCBI Taxonomy" id="391595"/>
    <lineage>
        <taxon>Bacteria</taxon>
        <taxon>Pseudomonadati</taxon>
        <taxon>Pseudomonadota</taxon>
        <taxon>Alphaproteobacteria</taxon>
        <taxon>Rhodobacterales</taxon>
        <taxon>Roseobacteraceae</taxon>
        <taxon>Roseobacter</taxon>
    </lineage>
</organism>
<dbReference type="HOGENOM" id="CLU_3257296_0_0_5"/>
<keyword evidence="2" id="KW-1185">Reference proteome</keyword>